<sequence>MAFRPSQRMTSSLLRSRLNPSTSCPHPSRTHAAARLYSSSGEAPPPPLLQKLKGDLKTAMRAKDAARLTVLRSVLSATLNASKTASPITTDAKLVALLRKQQKASGDASAEFSAAGRQDLVDKEQAQIKILDEYVAGSGVEEASEEQLRTVVGGVITALTSEGAVEGGRAKMGDVMKKLLAPGGPLEGKNVEKSELAKIVKEFTG</sequence>
<dbReference type="AlphaFoldDB" id="A0AAI8VZ67"/>
<dbReference type="PANTHER" id="PTHR28055:SF1">
    <property type="entry name" value="ALTERED INHERITANCE OF MITOCHONDRIA PROTEIN 41, MITOCHONDRIAL"/>
    <property type="match status" value="1"/>
</dbReference>
<dbReference type="InterPro" id="IPR003789">
    <property type="entry name" value="Asn/Gln_tRNA_amidoTrase-B-like"/>
</dbReference>
<reference evidence="3" key="1">
    <citation type="submission" date="2023-10" db="EMBL/GenBank/DDBJ databases">
        <authorList>
            <person name="Hackl T."/>
        </authorList>
    </citation>
    <scope>NUCLEOTIDE SEQUENCE</scope>
</reference>
<evidence type="ECO:0000256" key="1">
    <source>
        <dbReference type="RuleBase" id="RU365099"/>
    </source>
</evidence>
<dbReference type="Proteomes" id="UP001295740">
    <property type="component" value="Unassembled WGS sequence"/>
</dbReference>
<dbReference type="InterPro" id="IPR042184">
    <property type="entry name" value="YqeY/Aim41_N"/>
</dbReference>
<accession>A0AAI8VZ67</accession>
<dbReference type="Pfam" id="PF09424">
    <property type="entry name" value="YqeY"/>
    <property type="match status" value="1"/>
</dbReference>
<feature type="compositionally biased region" description="Polar residues" evidence="2">
    <location>
        <begin position="7"/>
        <end position="25"/>
    </location>
</feature>
<evidence type="ECO:0000256" key="2">
    <source>
        <dbReference type="SAM" id="MobiDB-lite"/>
    </source>
</evidence>
<keyword evidence="1" id="KW-0496">Mitochondrion</keyword>
<comment type="caution">
    <text evidence="3">The sequence shown here is derived from an EMBL/GenBank/DDBJ whole genome shotgun (WGS) entry which is preliminary data.</text>
</comment>
<comment type="similarity">
    <text evidence="1">Belongs to the AIM41 family.</text>
</comment>
<keyword evidence="4" id="KW-1185">Reference proteome</keyword>
<dbReference type="PANTHER" id="PTHR28055">
    <property type="entry name" value="ALTERED INHERITANCE OF MITOCHONDRIA PROTEIN 41, MITOCHONDRIAL"/>
    <property type="match status" value="1"/>
</dbReference>
<evidence type="ECO:0000313" key="3">
    <source>
        <dbReference type="EMBL" id="CAJ2513779.1"/>
    </source>
</evidence>
<dbReference type="Gene3D" id="1.10.1510.10">
    <property type="entry name" value="Uncharacterised protein YqeY/AIM41 PF09424, N-terminal domain"/>
    <property type="match status" value="1"/>
</dbReference>
<dbReference type="GO" id="GO:0005739">
    <property type="term" value="C:mitochondrion"/>
    <property type="evidence" value="ECO:0007669"/>
    <property type="project" value="UniProtKB-SubCell"/>
</dbReference>
<dbReference type="GO" id="GO:0016884">
    <property type="term" value="F:carbon-nitrogen ligase activity, with glutamine as amido-N-donor"/>
    <property type="evidence" value="ECO:0007669"/>
    <property type="project" value="UniProtKB-UniRule"/>
</dbReference>
<dbReference type="EMBL" id="CAUWAG010000020">
    <property type="protein sequence ID" value="CAJ2513779.1"/>
    <property type="molecule type" value="Genomic_DNA"/>
</dbReference>
<comment type="subcellular location">
    <subcellularLocation>
        <location evidence="1">Mitochondrion</location>
    </subcellularLocation>
</comment>
<evidence type="ECO:0000313" key="4">
    <source>
        <dbReference type="Proteomes" id="UP001295740"/>
    </source>
</evidence>
<organism evidence="3 4">
    <name type="scientific">Anthostomella pinea</name>
    <dbReference type="NCBI Taxonomy" id="933095"/>
    <lineage>
        <taxon>Eukaryota</taxon>
        <taxon>Fungi</taxon>
        <taxon>Dikarya</taxon>
        <taxon>Ascomycota</taxon>
        <taxon>Pezizomycotina</taxon>
        <taxon>Sordariomycetes</taxon>
        <taxon>Xylariomycetidae</taxon>
        <taxon>Xylariales</taxon>
        <taxon>Xylariaceae</taxon>
        <taxon>Anthostomella</taxon>
    </lineage>
</organism>
<dbReference type="InterPro" id="IPR019004">
    <property type="entry name" value="YqeY/Aim41"/>
</dbReference>
<feature type="region of interest" description="Disordered" evidence="2">
    <location>
        <begin position="1"/>
        <end position="33"/>
    </location>
</feature>
<protein>
    <recommendedName>
        <fullName evidence="1">Altered inheritance of mitochondria protein 41</fullName>
    </recommendedName>
</protein>
<gene>
    <name evidence="1" type="primary">AIM41</name>
    <name evidence="3" type="ORF">KHLLAP_LOCUS14247</name>
</gene>
<dbReference type="SUPFAM" id="SSF89095">
    <property type="entry name" value="GatB/YqeY motif"/>
    <property type="match status" value="1"/>
</dbReference>
<proteinExistence type="inferred from homology"/>
<name>A0AAI8VZ67_9PEZI</name>